<dbReference type="SMR" id="A0A438JKL1"/>
<feature type="region of interest" description="Disordered" evidence="11">
    <location>
        <begin position="120"/>
        <end position="142"/>
    </location>
</feature>
<proteinExistence type="inferred from homology"/>
<comment type="function">
    <text evidence="10">Transcription factor.</text>
</comment>
<dbReference type="CDD" id="cd00086">
    <property type="entry name" value="homeodomain"/>
    <property type="match status" value="1"/>
</dbReference>
<evidence type="ECO:0000256" key="2">
    <source>
        <dbReference type="ARBA" id="ARBA00023015"/>
    </source>
</evidence>
<dbReference type="SUPFAM" id="SSF46689">
    <property type="entry name" value="Homeodomain-like"/>
    <property type="match status" value="1"/>
</dbReference>
<evidence type="ECO:0000256" key="4">
    <source>
        <dbReference type="ARBA" id="ARBA00023155"/>
    </source>
</evidence>
<feature type="DNA-binding region" description="Homeobox" evidence="8">
    <location>
        <begin position="9"/>
        <end position="68"/>
    </location>
</feature>
<dbReference type="Gramene" id="Vitis12g00326.t01">
    <property type="protein sequence ID" value="Vitis12g00326.t01.CDS"/>
    <property type="gene ID" value="Vitis12g00326"/>
</dbReference>
<keyword evidence="6 8" id="KW-0539">Nucleus</keyword>
<comment type="similarity">
    <text evidence="7 10">Belongs to the HD-ZIP homeobox family. Class I subfamily.</text>
</comment>
<dbReference type="InterPro" id="IPR000047">
    <property type="entry name" value="HTH_motif"/>
</dbReference>
<evidence type="ECO:0000256" key="11">
    <source>
        <dbReference type="SAM" id="MobiDB-lite"/>
    </source>
</evidence>
<evidence type="ECO:0000256" key="6">
    <source>
        <dbReference type="ARBA" id="ARBA00023242"/>
    </source>
</evidence>
<dbReference type="Gene3D" id="1.10.10.60">
    <property type="entry name" value="Homeodomain-like"/>
    <property type="match status" value="1"/>
</dbReference>
<keyword evidence="5 10" id="KW-0804">Transcription</keyword>
<accession>A0A438JKL1</accession>
<evidence type="ECO:0000256" key="9">
    <source>
        <dbReference type="RuleBase" id="RU000682"/>
    </source>
</evidence>
<evidence type="ECO:0000256" key="3">
    <source>
        <dbReference type="ARBA" id="ARBA00023125"/>
    </source>
</evidence>
<gene>
    <name evidence="13" type="primary">HAT5_0</name>
    <name evidence="13" type="ORF">CK203_015386</name>
</gene>
<dbReference type="InterPro" id="IPR009057">
    <property type="entry name" value="Homeodomain-like_sf"/>
</dbReference>
<dbReference type="InterPro" id="IPR045224">
    <property type="entry name" value="HDZip_class_I_plant"/>
</dbReference>
<keyword evidence="4 8" id="KW-0371">Homeobox</keyword>
<dbReference type="PANTHER" id="PTHR24326">
    <property type="entry name" value="HOMEOBOX-LEUCINE ZIPPER PROTEIN"/>
    <property type="match status" value="1"/>
</dbReference>
<evidence type="ECO:0000256" key="10">
    <source>
        <dbReference type="RuleBase" id="RU369038"/>
    </source>
</evidence>
<dbReference type="PROSITE" id="PS50071">
    <property type="entry name" value="HOMEOBOX_2"/>
    <property type="match status" value="1"/>
</dbReference>
<dbReference type="EMBL" id="QGNW01000038">
    <property type="protein sequence ID" value="RVX09492.1"/>
    <property type="molecule type" value="Genomic_DNA"/>
</dbReference>
<evidence type="ECO:0000313" key="13">
    <source>
        <dbReference type="EMBL" id="RVX09492.1"/>
    </source>
</evidence>
<dbReference type="Pfam" id="PF00046">
    <property type="entry name" value="Homeodomain"/>
    <property type="match status" value="1"/>
</dbReference>
<dbReference type="SMART" id="SM00389">
    <property type="entry name" value="HOX"/>
    <property type="match status" value="1"/>
</dbReference>
<keyword evidence="3 8" id="KW-0238">DNA-binding</keyword>
<dbReference type="GO" id="GO:0000981">
    <property type="term" value="F:DNA-binding transcription factor activity, RNA polymerase II-specific"/>
    <property type="evidence" value="ECO:0007669"/>
    <property type="project" value="UniProtKB-UniRule"/>
</dbReference>
<keyword evidence="2 10" id="KW-0805">Transcription regulation</keyword>
<protein>
    <recommendedName>
        <fullName evidence="10">Homeobox-leucine zipper protein</fullName>
    </recommendedName>
    <alternativeName>
        <fullName evidence="10">HD-ZIP protein</fullName>
    </alternativeName>
    <alternativeName>
        <fullName evidence="10">Homeodomain transcription factor</fullName>
    </alternativeName>
</protein>
<dbReference type="KEGG" id="vvi:100262631"/>
<evidence type="ECO:0000256" key="8">
    <source>
        <dbReference type="PROSITE-ProRule" id="PRU00108"/>
    </source>
</evidence>
<evidence type="ECO:0000259" key="12">
    <source>
        <dbReference type="PROSITE" id="PS50071"/>
    </source>
</evidence>
<feature type="domain" description="Homeobox" evidence="12">
    <location>
        <begin position="7"/>
        <end position="67"/>
    </location>
</feature>
<reference evidence="13 14" key="1">
    <citation type="journal article" date="2018" name="PLoS Genet.">
        <title>Population sequencing reveals clonal diversity and ancestral inbreeding in the grapevine cultivar Chardonnay.</title>
        <authorList>
            <person name="Roach M.J."/>
            <person name="Johnson D.L."/>
            <person name="Bohlmann J."/>
            <person name="van Vuuren H.J."/>
            <person name="Jones S.J."/>
            <person name="Pretorius I.S."/>
            <person name="Schmidt S.A."/>
            <person name="Borneman A.R."/>
        </authorList>
    </citation>
    <scope>NUCLEOTIDE SEQUENCE [LARGE SCALE GENOMIC DNA]</scope>
    <source>
        <strain evidence="14">cv. Chardonnay</strain>
        <tissue evidence="13">Leaf</tissue>
    </source>
</reference>
<dbReference type="Proteomes" id="UP000288805">
    <property type="component" value="Unassembled WGS sequence"/>
</dbReference>
<dbReference type="PANTHER" id="PTHR24326:SF622">
    <property type="entry name" value="HOMEOBOX-LEUCINE ZIPPER PROTEIN"/>
    <property type="match status" value="1"/>
</dbReference>
<evidence type="ECO:0000313" key="14">
    <source>
        <dbReference type="Proteomes" id="UP000288805"/>
    </source>
</evidence>
<dbReference type="GO" id="GO:0005634">
    <property type="term" value="C:nucleus"/>
    <property type="evidence" value="ECO:0007669"/>
    <property type="project" value="UniProtKB-SubCell"/>
</dbReference>
<dbReference type="OrthoDB" id="6159439at2759"/>
<dbReference type="AlphaFoldDB" id="A0A438JKL1"/>
<dbReference type="InterPro" id="IPR017970">
    <property type="entry name" value="Homeobox_CS"/>
</dbReference>
<sequence length="168" mass="18552">MECSSKHRSITAKKRLTQDQLHLLETSFITNPKLEGESKQELASKLGLPPKQVAIWYQNKRARCKTEAIEHEYKATQLQLQNVLAHNQRLQSEVGRLTHKLNQAHHLLFLASNPSAASASASASTSTSAPSFSVPGSSSLNSPASMNSIWENAEVLPIMEELYACLLE</sequence>
<comment type="subcellular location">
    <subcellularLocation>
        <location evidence="1 8 9">Nucleus</location>
    </subcellularLocation>
</comment>
<dbReference type="GO" id="GO:0003677">
    <property type="term" value="F:DNA binding"/>
    <property type="evidence" value="ECO:0007669"/>
    <property type="project" value="UniProtKB-UniRule"/>
</dbReference>
<comment type="caution">
    <text evidence="13">The sequence shown here is derived from an EMBL/GenBank/DDBJ whole genome shotgun (WGS) entry which is preliminary data.</text>
</comment>
<evidence type="ECO:0000256" key="1">
    <source>
        <dbReference type="ARBA" id="ARBA00004123"/>
    </source>
</evidence>
<dbReference type="InterPro" id="IPR001356">
    <property type="entry name" value="HD"/>
</dbReference>
<dbReference type="PRINTS" id="PR00031">
    <property type="entry name" value="HTHREPRESSR"/>
</dbReference>
<organism evidence="13 14">
    <name type="scientific">Vitis vinifera</name>
    <name type="common">Grape</name>
    <dbReference type="NCBI Taxonomy" id="29760"/>
    <lineage>
        <taxon>Eukaryota</taxon>
        <taxon>Viridiplantae</taxon>
        <taxon>Streptophyta</taxon>
        <taxon>Embryophyta</taxon>
        <taxon>Tracheophyta</taxon>
        <taxon>Spermatophyta</taxon>
        <taxon>Magnoliopsida</taxon>
        <taxon>eudicotyledons</taxon>
        <taxon>Gunneridae</taxon>
        <taxon>Pentapetalae</taxon>
        <taxon>rosids</taxon>
        <taxon>Vitales</taxon>
        <taxon>Vitaceae</taxon>
        <taxon>Viteae</taxon>
        <taxon>Vitis</taxon>
    </lineage>
</organism>
<evidence type="ECO:0000256" key="7">
    <source>
        <dbReference type="ARBA" id="ARBA00025748"/>
    </source>
</evidence>
<name>A0A438JKL1_VITVI</name>
<dbReference type="PROSITE" id="PS00027">
    <property type="entry name" value="HOMEOBOX_1"/>
    <property type="match status" value="1"/>
</dbReference>
<evidence type="ECO:0000256" key="5">
    <source>
        <dbReference type="ARBA" id="ARBA00023163"/>
    </source>
</evidence>